<evidence type="ECO:0000313" key="2">
    <source>
        <dbReference type="EMBL" id="QCO00258.1"/>
    </source>
</evidence>
<keyword evidence="1" id="KW-1133">Transmembrane helix</keyword>
<name>A0A4D8PTY5_9PROT</name>
<geneLocation type="plasmid" evidence="2 3">
    <name>p5</name>
</geneLocation>
<reference evidence="2 3" key="1">
    <citation type="submission" date="2018-09" db="EMBL/GenBank/DDBJ databases">
        <title>Whole genome based analysis of evolution and adaptive divergence in Indian and Brazilian strains of Azospirillum brasilense.</title>
        <authorList>
            <person name="Singh C."/>
            <person name="Tripathi A.K."/>
        </authorList>
    </citation>
    <scope>NUCLEOTIDE SEQUENCE [LARGE SCALE GENOMIC DNA]</scope>
    <source>
        <strain evidence="2 3">MTCC4035</strain>
        <plasmid evidence="2 3">p5</plasmid>
    </source>
</reference>
<dbReference type="KEGG" id="aare:D3093_34040"/>
<dbReference type="EMBL" id="CP032326">
    <property type="protein sequence ID" value="QCO00258.1"/>
    <property type="molecule type" value="Genomic_DNA"/>
</dbReference>
<proteinExistence type="predicted"/>
<sequence>MAAARRLTTPVYTAVAYPLHMLWVPLQLWCLNIVAGTVAGVAVGLADGTLVRTELTAVLCIGMHLYFARCFRRDRHIVAVWRARFDPRAPMSPASRPRMILMRRGLIGADP</sequence>
<organism evidence="2 3">
    <name type="scientific">Azospirillum argentinense</name>
    <dbReference type="NCBI Taxonomy" id="2970906"/>
    <lineage>
        <taxon>Bacteria</taxon>
        <taxon>Pseudomonadati</taxon>
        <taxon>Pseudomonadota</taxon>
        <taxon>Alphaproteobacteria</taxon>
        <taxon>Rhodospirillales</taxon>
        <taxon>Azospirillaceae</taxon>
        <taxon>Azospirillum</taxon>
    </lineage>
</organism>
<dbReference type="AlphaFoldDB" id="A0A4D8PTY5"/>
<accession>A0A4D8PTY5</accession>
<protein>
    <submittedName>
        <fullName evidence="2">Uncharacterized protein</fullName>
    </submittedName>
</protein>
<dbReference type="Proteomes" id="UP000298595">
    <property type="component" value="Plasmid p5"/>
</dbReference>
<feature type="transmembrane region" description="Helical" evidence="1">
    <location>
        <begin position="49"/>
        <end position="67"/>
    </location>
</feature>
<evidence type="ECO:0000256" key="1">
    <source>
        <dbReference type="SAM" id="Phobius"/>
    </source>
</evidence>
<evidence type="ECO:0000313" key="3">
    <source>
        <dbReference type="Proteomes" id="UP000298595"/>
    </source>
</evidence>
<dbReference type="RefSeq" id="WP_114859513.1">
    <property type="nucleotide sequence ID" value="NZ_CP032326.1"/>
</dbReference>
<gene>
    <name evidence="2" type="ORF">D3093_34040</name>
</gene>
<keyword evidence="1" id="KW-0812">Transmembrane</keyword>
<feature type="transmembrane region" description="Helical" evidence="1">
    <location>
        <begin position="21"/>
        <end position="43"/>
    </location>
</feature>
<keyword evidence="2" id="KW-0614">Plasmid</keyword>
<keyword evidence="1" id="KW-0472">Membrane</keyword>